<dbReference type="GO" id="GO:0003700">
    <property type="term" value="F:DNA-binding transcription factor activity"/>
    <property type="evidence" value="ECO:0007669"/>
    <property type="project" value="InterPro"/>
</dbReference>
<gene>
    <name evidence="5" type="ORF">BUZ14_00125</name>
</gene>
<evidence type="ECO:0000256" key="3">
    <source>
        <dbReference type="ARBA" id="ARBA00023163"/>
    </source>
</evidence>
<evidence type="ECO:0000256" key="2">
    <source>
        <dbReference type="ARBA" id="ARBA00023125"/>
    </source>
</evidence>
<evidence type="ECO:0000313" key="5">
    <source>
        <dbReference type="EMBL" id="RIP36986.1"/>
    </source>
</evidence>
<feature type="domain" description="HTH marR-type" evidence="4">
    <location>
        <begin position="12"/>
        <end position="144"/>
    </location>
</feature>
<organism evidence="5 6">
    <name type="scientific">Staphylococcus gallinarum</name>
    <dbReference type="NCBI Taxonomy" id="1293"/>
    <lineage>
        <taxon>Bacteria</taxon>
        <taxon>Bacillati</taxon>
        <taxon>Bacillota</taxon>
        <taxon>Bacilli</taxon>
        <taxon>Bacillales</taxon>
        <taxon>Staphylococcaceae</taxon>
        <taxon>Staphylococcus</taxon>
    </lineage>
</organism>
<dbReference type="InterPro" id="IPR036390">
    <property type="entry name" value="WH_DNA-bd_sf"/>
</dbReference>
<dbReference type="SUPFAM" id="SSF46785">
    <property type="entry name" value="Winged helix' DNA-binding domain"/>
    <property type="match status" value="1"/>
</dbReference>
<dbReference type="RefSeq" id="WP_119483801.1">
    <property type="nucleotide sequence ID" value="NZ_QYJN01000001.1"/>
</dbReference>
<comment type="caution">
    <text evidence="5">The sequence shown here is derived from an EMBL/GenBank/DDBJ whole genome shotgun (WGS) entry which is preliminary data.</text>
</comment>
<evidence type="ECO:0000256" key="1">
    <source>
        <dbReference type="ARBA" id="ARBA00023015"/>
    </source>
</evidence>
<dbReference type="OrthoDB" id="2401593at2"/>
<keyword evidence="1" id="KW-0805">Transcription regulation</keyword>
<dbReference type="PROSITE" id="PS50995">
    <property type="entry name" value="HTH_MARR_2"/>
    <property type="match status" value="1"/>
</dbReference>
<dbReference type="GO" id="GO:0003677">
    <property type="term" value="F:DNA binding"/>
    <property type="evidence" value="ECO:0007669"/>
    <property type="project" value="UniProtKB-KW"/>
</dbReference>
<dbReference type="Gene3D" id="1.10.10.10">
    <property type="entry name" value="Winged helix-like DNA-binding domain superfamily/Winged helix DNA-binding domain"/>
    <property type="match status" value="1"/>
</dbReference>
<dbReference type="PANTHER" id="PTHR42756">
    <property type="entry name" value="TRANSCRIPTIONAL REGULATOR, MARR"/>
    <property type="match status" value="1"/>
</dbReference>
<accession>A0A3A0VT45</accession>
<protein>
    <submittedName>
        <fullName evidence="5">MarR family transcriptional regulator</fullName>
    </submittedName>
</protein>
<sequence>MEHVDSKIEEAITKFQIVMLRLNKEIVELVKETGVSNLLSREQIEAMRIIQTEGKVTINELAALQNIFKTAASKRIGKLEEMGYVKRAYSDNKRIKLIQLSDEGAEFLQEATTKMTKAVKERIGDKFTLEEVEHFVDQLYLIETAFSENKGKV</sequence>
<dbReference type="SMART" id="SM00347">
    <property type="entry name" value="HTH_MARR"/>
    <property type="match status" value="1"/>
</dbReference>
<keyword evidence="3" id="KW-0804">Transcription</keyword>
<dbReference type="PANTHER" id="PTHR42756:SF1">
    <property type="entry name" value="TRANSCRIPTIONAL REPRESSOR OF EMRAB OPERON"/>
    <property type="match status" value="1"/>
</dbReference>
<dbReference type="EMBL" id="QYJN01000001">
    <property type="protein sequence ID" value="RIP36986.1"/>
    <property type="molecule type" value="Genomic_DNA"/>
</dbReference>
<dbReference type="AlphaFoldDB" id="A0A3A0VT45"/>
<dbReference type="Pfam" id="PF13463">
    <property type="entry name" value="HTH_27"/>
    <property type="match status" value="1"/>
</dbReference>
<keyword evidence="2" id="KW-0238">DNA-binding</keyword>
<dbReference type="InterPro" id="IPR036388">
    <property type="entry name" value="WH-like_DNA-bd_sf"/>
</dbReference>
<dbReference type="Proteomes" id="UP000265541">
    <property type="component" value="Unassembled WGS sequence"/>
</dbReference>
<name>A0A3A0VT45_STAGA</name>
<evidence type="ECO:0000313" key="6">
    <source>
        <dbReference type="Proteomes" id="UP000265541"/>
    </source>
</evidence>
<proteinExistence type="predicted"/>
<evidence type="ECO:0000259" key="4">
    <source>
        <dbReference type="PROSITE" id="PS50995"/>
    </source>
</evidence>
<reference evidence="5 6" key="1">
    <citation type="journal article" date="2016" name="Front. Microbiol.">
        <title>Comprehensive Phylogenetic Analysis of Bovine Non-aureus Staphylococci Species Based on Whole-Genome Sequencing.</title>
        <authorList>
            <person name="Naushad S."/>
            <person name="Barkema H.W."/>
            <person name="Luby C."/>
            <person name="Condas L.A."/>
            <person name="Nobrega D.B."/>
            <person name="Carson D.A."/>
            <person name="De Buck J."/>
        </authorList>
    </citation>
    <scope>NUCLEOTIDE SEQUENCE [LARGE SCALE GENOMIC DNA]</scope>
    <source>
        <strain evidence="5 6">SNUC 4781</strain>
    </source>
</reference>
<dbReference type="InterPro" id="IPR000835">
    <property type="entry name" value="HTH_MarR-typ"/>
</dbReference>